<sequence length="59" mass="6603">MVACARDDLRQNSKPLSHLVAPHKDALISFGIYKATARRVRREVVTLSLHRRAGHGARV</sequence>
<dbReference type="GeneID" id="18914492"/>
<dbReference type="EMBL" id="JH930469">
    <property type="protein sequence ID" value="EKM58835.1"/>
    <property type="molecule type" value="Genomic_DNA"/>
</dbReference>
<dbReference type="KEGG" id="pco:PHACADRAFT_248930"/>
<accession>K5WHN4</accession>
<dbReference type="Proteomes" id="UP000008370">
    <property type="component" value="Unassembled WGS sequence"/>
</dbReference>
<proteinExistence type="predicted"/>
<reference evidence="1 2" key="1">
    <citation type="journal article" date="2012" name="BMC Genomics">
        <title>Comparative genomics of the white-rot fungi, Phanerochaete carnosa and P. chrysosporium, to elucidate the genetic basis of the distinct wood types they colonize.</title>
        <authorList>
            <person name="Suzuki H."/>
            <person name="MacDonald J."/>
            <person name="Syed K."/>
            <person name="Salamov A."/>
            <person name="Hori C."/>
            <person name="Aerts A."/>
            <person name="Henrissat B."/>
            <person name="Wiebenga A."/>
            <person name="vanKuyk P.A."/>
            <person name="Barry K."/>
            <person name="Lindquist E."/>
            <person name="LaButti K."/>
            <person name="Lapidus A."/>
            <person name="Lucas S."/>
            <person name="Coutinho P."/>
            <person name="Gong Y."/>
            <person name="Samejima M."/>
            <person name="Mahadevan R."/>
            <person name="Abou-Zaid M."/>
            <person name="de Vries R.P."/>
            <person name="Igarashi K."/>
            <person name="Yadav J.S."/>
            <person name="Grigoriev I.V."/>
            <person name="Master E.R."/>
        </authorList>
    </citation>
    <scope>NUCLEOTIDE SEQUENCE [LARGE SCALE GENOMIC DNA]</scope>
    <source>
        <strain evidence="1 2">HHB-10118-sp</strain>
    </source>
</reference>
<evidence type="ECO:0000313" key="1">
    <source>
        <dbReference type="EMBL" id="EKM58835.1"/>
    </source>
</evidence>
<name>K5WHN4_PHACS</name>
<organism evidence="1 2">
    <name type="scientific">Phanerochaete carnosa (strain HHB-10118-sp)</name>
    <name type="common">White-rot fungus</name>
    <name type="synonym">Peniophora carnosa</name>
    <dbReference type="NCBI Taxonomy" id="650164"/>
    <lineage>
        <taxon>Eukaryota</taxon>
        <taxon>Fungi</taxon>
        <taxon>Dikarya</taxon>
        <taxon>Basidiomycota</taxon>
        <taxon>Agaricomycotina</taxon>
        <taxon>Agaricomycetes</taxon>
        <taxon>Polyporales</taxon>
        <taxon>Phanerochaetaceae</taxon>
        <taxon>Phanerochaete</taxon>
    </lineage>
</organism>
<keyword evidence="2" id="KW-1185">Reference proteome</keyword>
<dbReference type="AlphaFoldDB" id="K5WHN4"/>
<gene>
    <name evidence="1" type="ORF">PHACADRAFT_248930</name>
</gene>
<dbReference type="RefSeq" id="XP_007391427.1">
    <property type="nucleotide sequence ID" value="XM_007391365.1"/>
</dbReference>
<evidence type="ECO:0000313" key="2">
    <source>
        <dbReference type="Proteomes" id="UP000008370"/>
    </source>
</evidence>
<protein>
    <submittedName>
        <fullName evidence="1">Uncharacterized protein</fullName>
    </submittedName>
</protein>
<dbReference type="InParanoid" id="K5WHN4"/>
<dbReference type="HOGENOM" id="CLU_2961568_0_0_1"/>